<dbReference type="EMBL" id="WNYA01000001">
    <property type="protein sequence ID" value="KAG8596342.1"/>
    <property type="molecule type" value="Genomic_DNA"/>
</dbReference>
<dbReference type="GO" id="GO:0042101">
    <property type="term" value="C:T cell receptor complex"/>
    <property type="evidence" value="ECO:0007669"/>
    <property type="project" value="UniProtKB-KW"/>
</dbReference>
<dbReference type="PROSITE" id="PS50835">
    <property type="entry name" value="IG_LIKE"/>
    <property type="match status" value="1"/>
</dbReference>
<proteinExistence type="predicted"/>
<dbReference type="PANTHER" id="PTHR19367:SF18">
    <property type="entry name" value="T CELL RECEPTOR ALPHA VARIABLE 16"/>
    <property type="match status" value="1"/>
</dbReference>
<accession>A0AAV7DJI0</accession>
<dbReference type="PANTHER" id="PTHR19367">
    <property type="entry name" value="T-CELL RECEPTOR ALPHA CHAIN V REGION"/>
    <property type="match status" value="1"/>
</dbReference>
<gene>
    <name evidence="7" type="ORF">GDO81_001866</name>
</gene>
<sequence>MVTQPQSELVTKEGDSVNLTCSYHAGYPTLMWYQQDRSKSITFILDEQTLPEDMQPKFRHRFSSKIFRTQKTFLLAISPAAVVDTAIYYCAVRYTTMHRYYTGIMLFAPYRELACKPQQV</sequence>
<keyword evidence="8" id="KW-1185">Reference proteome</keyword>
<evidence type="ECO:0000313" key="7">
    <source>
        <dbReference type="EMBL" id="KAG8596342.1"/>
    </source>
</evidence>
<reference evidence="7" key="1">
    <citation type="thesis" date="2020" institute="ProQuest LLC" country="789 East Eisenhower Parkway, Ann Arbor, MI, USA">
        <title>Comparative Genomics and Chromosome Evolution.</title>
        <authorList>
            <person name="Mudd A.B."/>
        </authorList>
    </citation>
    <scope>NUCLEOTIDE SEQUENCE</scope>
    <source>
        <strain evidence="7">237g6f4</strain>
        <tissue evidence="7">Blood</tissue>
    </source>
</reference>
<dbReference type="SMART" id="SM00406">
    <property type="entry name" value="IGv"/>
    <property type="match status" value="1"/>
</dbReference>
<dbReference type="AlphaFoldDB" id="A0AAV7DJI0"/>
<evidence type="ECO:0000256" key="5">
    <source>
        <dbReference type="ARBA" id="ARBA00043266"/>
    </source>
</evidence>
<dbReference type="InterPro" id="IPR013783">
    <property type="entry name" value="Ig-like_fold"/>
</dbReference>
<evidence type="ECO:0000256" key="1">
    <source>
        <dbReference type="ARBA" id="ARBA00022729"/>
    </source>
</evidence>
<comment type="caution">
    <text evidence="7">The sequence shown here is derived from an EMBL/GenBank/DDBJ whole genome shotgun (WGS) entry which is preliminary data.</text>
</comment>
<evidence type="ECO:0000259" key="6">
    <source>
        <dbReference type="PROSITE" id="PS50835"/>
    </source>
</evidence>
<dbReference type="InterPro" id="IPR007110">
    <property type="entry name" value="Ig-like_dom"/>
</dbReference>
<evidence type="ECO:0000256" key="4">
    <source>
        <dbReference type="ARBA" id="ARBA00023319"/>
    </source>
</evidence>
<organism evidence="7 8">
    <name type="scientific">Engystomops pustulosus</name>
    <name type="common">Tungara frog</name>
    <name type="synonym">Physalaemus pustulosus</name>
    <dbReference type="NCBI Taxonomy" id="76066"/>
    <lineage>
        <taxon>Eukaryota</taxon>
        <taxon>Metazoa</taxon>
        <taxon>Chordata</taxon>
        <taxon>Craniata</taxon>
        <taxon>Vertebrata</taxon>
        <taxon>Euteleostomi</taxon>
        <taxon>Amphibia</taxon>
        <taxon>Batrachia</taxon>
        <taxon>Anura</taxon>
        <taxon>Neobatrachia</taxon>
        <taxon>Hyloidea</taxon>
        <taxon>Leptodactylidae</taxon>
        <taxon>Leiuperinae</taxon>
        <taxon>Engystomops</taxon>
    </lineage>
</organism>
<protein>
    <recommendedName>
        <fullName evidence="6">Ig-like domain-containing protein</fullName>
    </recommendedName>
</protein>
<dbReference type="SMART" id="SM00409">
    <property type="entry name" value="IG"/>
    <property type="match status" value="1"/>
</dbReference>
<dbReference type="InterPro" id="IPR051287">
    <property type="entry name" value="TCR_variable_region"/>
</dbReference>
<evidence type="ECO:0000256" key="2">
    <source>
        <dbReference type="ARBA" id="ARBA00023130"/>
    </source>
</evidence>
<keyword evidence="4" id="KW-0393">Immunoglobulin domain</keyword>
<dbReference type="Gene3D" id="2.60.40.10">
    <property type="entry name" value="Immunoglobulins"/>
    <property type="match status" value="1"/>
</dbReference>
<dbReference type="Pfam" id="PF07686">
    <property type="entry name" value="V-set"/>
    <property type="match status" value="1"/>
</dbReference>
<dbReference type="InterPro" id="IPR013106">
    <property type="entry name" value="Ig_V-set"/>
</dbReference>
<dbReference type="SUPFAM" id="SSF48726">
    <property type="entry name" value="Immunoglobulin"/>
    <property type="match status" value="1"/>
</dbReference>
<dbReference type="InterPro" id="IPR003599">
    <property type="entry name" value="Ig_sub"/>
</dbReference>
<dbReference type="InterPro" id="IPR036179">
    <property type="entry name" value="Ig-like_dom_sf"/>
</dbReference>
<name>A0AAV7DJI0_ENGPU</name>
<keyword evidence="3" id="KW-0675">Receptor</keyword>
<feature type="domain" description="Ig-like" evidence="6">
    <location>
        <begin position="1"/>
        <end position="102"/>
    </location>
</feature>
<keyword evidence="2" id="KW-1064">Adaptive immunity</keyword>
<keyword evidence="5" id="KW-0391">Immunity</keyword>
<dbReference type="Proteomes" id="UP000824782">
    <property type="component" value="Unassembled WGS sequence"/>
</dbReference>
<dbReference type="GO" id="GO:0002250">
    <property type="term" value="P:adaptive immune response"/>
    <property type="evidence" value="ECO:0007669"/>
    <property type="project" value="UniProtKB-KW"/>
</dbReference>
<evidence type="ECO:0000313" key="8">
    <source>
        <dbReference type="Proteomes" id="UP000824782"/>
    </source>
</evidence>
<keyword evidence="5" id="KW-1279">T cell receptor</keyword>
<evidence type="ECO:0000256" key="3">
    <source>
        <dbReference type="ARBA" id="ARBA00023170"/>
    </source>
</evidence>
<keyword evidence="1" id="KW-0732">Signal</keyword>